<feature type="domain" description="Diacylglycerol glucosyltransferase N-terminal" evidence="6">
    <location>
        <begin position="21"/>
        <end position="190"/>
    </location>
</feature>
<dbReference type="GO" id="GO:0016020">
    <property type="term" value="C:membrane"/>
    <property type="evidence" value="ECO:0007669"/>
    <property type="project" value="UniProtKB-SubCell"/>
</dbReference>
<dbReference type="OrthoDB" id="9815663at2"/>
<comment type="subcellular location">
    <subcellularLocation>
        <location evidence="1">Membrane</location>
    </subcellularLocation>
</comment>
<dbReference type="KEGG" id="hhg:XM38_029720"/>
<dbReference type="PANTHER" id="PTHR43025:SF3">
    <property type="entry name" value="MONOGALACTOSYLDIACYLGLYCEROL SYNTHASE 1, CHLOROPLASTIC"/>
    <property type="match status" value="1"/>
</dbReference>
<dbReference type="Proteomes" id="UP000191901">
    <property type="component" value="Chromosome"/>
</dbReference>
<protein>
    <submittedName>
        <fullName evidence="7">Processive diacylglycerol beta-glucosyltransferase</fullName>
        <ecNumber evidence="7">2.4.1.315</ecNumber>
    </submittedName>
</protein>
<reference evidence="7 8" key="1">
    <citation type="journal article" date="2016" name="Biochim. Biophys. Acta">
        <title>Characterization of red-shifted phycobilisomes isolated from the chlorophyll f-containing cyanobacterium Halomicronema hongdechloris.</title>
        <authorList>
            <person name="Li Y."/>
            <person name="Lin Y."/>
            <person name="Garvey C.J."/>
            <person name="Birch D."/>
            <person name="Corkery R.W."/>
            <person name="Loughlin P.C."/>
            <person name="Scheer H."/>
            <person name="Willows R.D."/>
            <person name="Chen M."/>
        </authorList>
    </citation>
    <scope>NUCLEOTIDE SEQUENCE [LARGE SCALE GENOMIC DNA]</scope>
    <source>
        <strain evidence="7 8">C2206</strain>
    </source>
</reference>
<dbReference type="InterPro" id="IPR050519">
    <property type="entry name" value="Glycosyltransf_28_UgtP"/>
</dbReference>
<keyword evidence="4 7" id="KW-0808">Transferase</keyword>
<dbReference type="EC" id="2.4.1.315" evidence="7"/>
<accession>A0A1Z3HNZ5</accession>
<dbReference type="GO" id="GO:0016758">
    <property type="term" value="F:hexosyltransferase activity"/>
    <property type="evidence" value="ECO:0007669"/>
    <property type="project" value="InterPro"/>
</dbReference>
<dbReference type="Gene3D" id="3.40.50.2000">
    <property type="entry name" value="Glycogen Phosphorylase B"/>
    <property type="match status" value="1"/>
</dbReference>
<organism evidence="7 8">
    <name type="scientific">Halomicronema hongdechloris C2206</name>
    <dbReference type="NCBI Taxonomy" id="1641165"/>
    <lineage>
        <taxon>Bacteria</taxon>
        <taxon>Bacillati</taxon>
        <taxon>Cyanobacteriota</taxon>
        <taxon>Cyanophyceae</taxon>
        <taxon>Nodosilineales</taxon>
        <taxon>Nodosilineaceae</taxon>
        <taxon>Halomicronema</taxon>
    </lineage>
</organism>
<dbReference type="PANTHER" id="PTHR43025">
    <property type="entry name" value="MONOGALACTOSYLDIACYLGLYCEROL SYNTHASE"/>
    <property type="match status" value="1"/>
</dbReference>
<evidence type="ECO:0000313" key="7">
    <source>
        <dbReference type="EMBL" id="ASC72018.1"/>
    </source>
</evidence>
<feature type="domain" description="Glycosyl transferase family 28 C-terminal" evidence="5">
    <location>
        <begin position="216"/>
        <end position="363"/>
    </location>
</feature>
<dbReference type="InterPro" id="IPR007235">
    <property type="entry name" value="Glyco_trans_28_C"/>
</dbReference>
<dbReference type="AlphaFoldDB" id="A0A1Z3HNZ5"/>
<dbReference type="GO" id="GO:0009247">
    <property type="term" value="P:glycolipid biosynthetic process"/>
    <property type="evidence" value="ECO:0007669"/>
    <property type="project" value="InterPro"/>
</dbReference>
<evidence type="ECO:0000256" key="2">
    <source>
        <dbReference type="ARBA" id="ARBA00006962"/>
    </source>
</evidence>
<dbReference type="Pfam" id="PF06925">
    <property type="entry name" value="MGDG_synth"/>
    <property type="match status" value="1"/>
</dbReference>
<sequence>MGGQSAVTNVLILHSSLGSGHISASKALQEAFARFPQMTVRSEDALEHASPVYRRVVREAYEQLSERLPQLYKAYYEGSDVEDLEKSLDSNLTWAKLERPFFRKLENLVQAANPDVVVCVQQIPSRLLQLVEKQDTVRRPQYVVITDAIAHSTWINYGVSGYFLPNDLGRNFLVQRGVDPALLHVTGIPIRLEIMEQKHKATVRSQLELPPDSRVVTLMGGGLSPKRVHEVVSDLLEYACLDVLVVAAGRNQDLLDAIADLSSHDTVSLRKLGMIDYIDDLIVASDLVITKAGGLITSEILARGTPMILVDPIPGQEEQNADVIAASGAGVQLRLLEMVAPAVGHLLSHPERLADMSEAALSLGRPEAALAIARHIIEHWQQDRQRLASLAPANNS</sequence>
<dbReference type="InterPro" id="IPR009695">
    <property type="entry name" value="Diacylglyc_glucosyltr_N"/>
</dbReference>
<proteinExistence type="inferred from homology"/>
<gene>
    <name evidence="7" type="primary">ugtP</name>
    <name evidence="7" type="ORF">XM38_029720</name>
</gene>
<evidence type="ECO:0000259" key="6">
    <source>
        <dbReference type="Pfam" id="PF06925"/>
    </source>
</evidence>
<evidence type="ECO:0000313" key="8">
    <source>
        <dbReference type="Proteomes" id="UP000191901"/>
    </source>
</evidence>
<dbReference type="EMBL" id="CP021983">
    <property type="protein sequence ID" value="ASC72018.1"/>
    <property type="molecule type" value="Genomic_DNA"/>
</dbReference>
<dbReference type="Pfam" id="PF04101">
    <property type="entry name" value="Glyco_tran_28_C"/>
    <property type="match status" value="1"/>
</dbReference>
<name>A0A1Z3HNZ5_9CYAN</name>
<comment type="similarity">
    <text evidence="2">Belongs to the glycosyltransferase 28 family.</text>
</comment>
<evidence type="ECO:0000256" key="4">
    <source>
        <dbReference type="ARBA" id="ARBA00022679"/>
    </source>
</evidence>
<keyword evidence="8" id="KW-1185">Reference proteome</keyword>
<evidence type="ECO:0000256" key="3">
    <source>
        <dbReference type="ARBA" id="ARBA00022676"/>
    </source>
</evidence>
<evidence type="ECO:0000256" key="1">
    <source>
        <dbReference type="ARBA" id="ARBA00004370"/>
    </source>
</evidence>
<dbReference type="SUPFAM" id="SSF53756">
    <property type="entry name" value="UDP-Glycosyltransferase/glycogen phosphorylase"/>
    <property type="match status" value="1"/>
</dbReference>
<keyword evidence="3 7" id="KW-0328">Glycosyltransferase</keyword>
<evidence type="ECO:0000259" key="5">
    <source>
        <dbReference type="Pfam" id="PF04101"/>
    </source>
</evidence>